<evidence type="ECO:0000256" key="2">
    <source>
        <dbReference type="ARBA" id="ARBA00022448"/>
    </source>
</evidence>
<name>A0A075P5X4_9ALTE</name>
<protein>
    <submittedName>
        <fullName evidence="13">TonB-dependent receptor</fullName>
    </submittedName>
</protein>
<evidence type="ECO:0000256" key="6">
    <source>
        <dbReference type="ARBA" id="ARBA00023136"/>
    </source>
</evidence>
<evidence type="ECO:0000259" key="11">
    <source>
        <dbReference type="Pfam" id="PF00593"/>
    </source>
</evidence>
<dbReference type="SUPFAM" id="SSF56935">
    <property type="entry name" value="Porins"/>
    <property type="match status" value="1"/>
</dbReference>
<keyword evidence="6 8" id="KW-0472">Membrane</keyword>
<evidence type="ECO:0000256" key="7">
    <source>
        <dbReference type="ARBA" id="ARBA00023237"/>
    </source>
</evidence>
<feature type="domain" description="TonB-dependent receptor plug" evidence="12">
    <location>
        <begin position="140"/>
        <end position="237"/>
    </location>
</feature>
<evidence type="ECO:0000256" key="5">
    <source>
        <dbReference type="ARBA" id="ARBA00023077"/>
    </source>
</evidence>
<dbReference type="Proteomes" id="UP000056090">
    <property type="component" value="Chromosome"/>
</dbReference>
<dbReference type="SUPFAM" id="SSF49452">
    <property type="entry name" value="Starch-binding domain-like"/>
    <property type="match status" value="1"/>
</dbReference>
<dbReference type="KEGG" id="aaus:EP12_08550"/>
<dbReference type="Gene3D" id="2.40.170.20">
    <property type="entry name" value="TonB-dependent receptor, beta-barrel domain"/>
    <property type="match status" value="1"/>
</dbReference>
<dbReference type="PANTHER" id="PTHR40980">
    <property type="entry name" value="PLUG DOMAIN-CONTAINING PROTEIN"/>
    <property type="match status" value="1"/>
</dbReference>
<proteinExistence type="inferred from homology"/>
<dbReference type="InterPro" id="IPR039426">
    <property type="entry name" value="TonB-dep_rcpt-like"/>
</dbReference>
<dbReference type="CDD" id="cd01347">
    <property type="entry name" value="ligand_gated_channel"/>
    <property type="match status" value="1"/>
</dbReference>
<dbReference type="EMBL" id="CP008849">
    <property type="protein sequence ID" value="AIF98697.1"/>
    <property type="molecule type" value="Genomic_DNA"/>
</dbReference>
<dbReference type="PATRIC" id="fig|589873.4.peg.1857"/>
<dbReference type="InterPro" id="IPR037066">
    <property type="entry name" value="Plug_dom_sf"/>
</dbReference>
<keyword evidence="14" id="KW-1185">Reference proteome</keyword>
<evidence type="ECO:0000256" key="4">
    <source>
        <dbReference type="ARBA" id="ARBA00022692"/>
    </source>
</evidence>
<evidence type="ECO:0000313" key="13">
    <source>
        <dbReference type="EMBL" id="AIF98697.1"/>
    </source>
</evidence>
<evidence type="ECO:0000256" key="10">
    <source>
        <dbReference type="SAM" id="SignalP"/>
    </source>
</evidence>
<evidence type="ECO:0000256" key="8">
    <source>
        <dbReference type="PROSITE-ProRule" id="PRU01360"/>
    </source>
</evidence>
<gene>
    <name evidence="13" type="ORF">EP13_08370</name>
</gene>
<dbReference type="InterPro" id="IPR010104">
    <property type="entry name" value="TonB_rcpt_bac"/>
</dbReference>
<feature type="signal peptide" evidence="10">
    <location>
        <begin position="1"/>
        <end position="28"/>
    </location>
</feature>
<feature type="chain" id="PRO_5009743197" evidence="10">
    <location>
        <begin position="29"/>
        <end position="901"/>
    </location>
</feature>
<keyword evidence="7 8" id="KW-0998">Cell outer membrane</keyword>
<evidence type="ECO:0000259" key="12">
    <source>
        <dbReference type="Pfam" id="PF07715"/>
    </source>
</evidence>
<dbReference type="Gene3D" id="2.170.130.10">
    <property type="entry name" value="TonB-dependent receptor, plug domain"/>
    <property type="match status" value="1"/>
</dbReference>
<keyword evidence="13" id="KW-0675">Receptor</keyword>
<dbReference type="Pfam" id="PF13715">
    <property type="entry name" value="CarbopepD_reg_2"/>
    <property type="match status" value="1"/>
</dbReference>
<dbReference type="PANTHER" id="PTHR40980:SF4">
    <property type="entry name" value="TONB-DEPENDENT RECEPTOR-LIKE BETA-BARREL DOMAIN-CONTAINING PROTEIN"/>
    <property type="match status" value="1"/>
</dbReference>
<dbReference type="KEGG" id="aal:EP13_08370"/>
<evidence type="ECO:0000256" key="9">
    <source>
        <dbReference type="RuleBase" id="RU003357"/>
    </source>
</evidence>
<dbReference type="Pfam" id="PF07715">
    <property type="entry name" value="Plug"/>
    <property type="match status" value="1"/>
</dbReference>
<dbReference type="Gene3D" id="2.60.40.1120">
    <property type="entry name" value="Carboxypeptidase-like, regulatory domain"/>
    <property type="match status" value="1"/>
</dbReference>
<keyword evidence="4 8" id="KW-0812">Transmembrane</keyword>
<dbReference type="eggNOG" id="COG4771">
    <property type="taxonomic scope" value="Bacteria"/>
</dbReference>
<dbReference type="InterPro" id="IPR000531">
    <property type="entry name" value="Beta-barrel_TonB"/>
</dbReference>
<dbReference type="PROSITE" id="PS52016">
    <property type="entry name" value="TONB_DEPENDENT_REC_3"/>
    <property type="match status" value="1"/>
</dbReference>
<accession>A0A075P5X4</accession>
<sequence length="901" mass="101014">MKMNNRLKPLTIACIAALGMSISQQALAGDGAIAGQINDSAEARVYVGAKIKIKELNLVTESRRDGSFRFPSVPAGNYTLEVSYLGEQTKRIPITVSDDQTITPVVVLGEDDTLEELLVLGQRSSQASAINQQRVSNRISNVVSADAIGQFPDQNAAESLQRLPGLTIERDQGEGRFVGIRGIDPNLNNVVINGLNIPSPESGVRSVALDVIPSELIQTLEVSKSVTPDMDGDAIGGSVSVKSVSAFDKQQDTASVTVQASQNDLRDETSPKISGTFTQKITPDFGVAAALSYFDREFGSDNIESNGDDEVEQRHYSITRERLGAAVNFDYRPDFNNQYFLRTLYSEFSDDEYRMANAFTFDGEDSEIVRSSKDRYESQSIFTVALGGEHQLDTWQADWQVGYAMSDEDEPNALYYDFVTENDSIESNLETMIPQVTQDADAMDLSTYELDEIAFEDNYTKDTETSFKLDLTRPITLGDYKGELKMGTKYRTREKDRDSQIFIYDGDFDDIAPADFAGASPDYSLGDFGPSLDRTGLRDFFNTNRSNLELAELDSEIESNGATYVNQEDIFAAYVMGSVDINNWHIVAGVRYESTDFSTEGMRVELIENEETDVEEVVNTPWASDKDYDHWLPSINVRYSFSEKLQLRGAYTQTISRPKFEDVAAFQIIESKTEEDDGEFVTEREAEVGNPELNPYEAQNIDIALEYYPGDIGVLSAGYFYKDIDNFVVFADVAGTEGWEGYDEVIQAINGDTATLHGLELSWVKAFNNGFLVAANATFTDSEATTYLEGETYETQLPNQSDRVGNLTFGYEANAFSLRLAMTYKSENFEEIDGDMLRFEDDHTQVDFMAKYFINDDMQLYFNAVNLTDEPFYNYFDTRNKNAQYEEYGRTYQVGFTWQLR</sequence>
<dbReference type="GO" id="GO:0030246">
    <property type="term" value="F:carbohydrate binding"/>
    <property type="evidence" value="ECO:0007669"/>
    <property type="project" value="InterPro"/>
</dbReference>
<evidence type="ECO:0000256" key="1">
    <source>
        <dbReference type="ARBA" id="ARBA00004571"/>
    </source>
</evidence>
<organism evidence="13 14">
    <name type="scientific">Alteromonas australica</name>
    <dbReference type="NCBI Taxonomy" id="589873"/>
    <lineage>
        <taxon>Bacteria</taxon>
        <taxon>Pseudomonadati</taxon>
        <taxon>Pseudomonadota</taxon>
        <taxon>Gammaproteobacteria</taxon>
        <taxon>Alteromonadales</taxon>
        <taxon>Alteromonadaceae</taxon>
        <taxon>Alteromonas/Salinimonas group</taxon>
        <taxon>Alteromonas</taxon>
    </lineage>
</organism>
<dbReference type="InterPro" id="IPR012910">
    <property type="entry name" value="Plug_dom"/>
</dbReference>
<dbReference type="InterPro" id="IPR013784">
    <property type="entry name" value="Carb-bd-like_fold"/>
</dbReference>
<dbReference type="GO" id="GO:0009279">
    <property type="term" value="C:cell outer membrane"/>
    <property type="evidence" value="ECO:0007669"/>
    <property type="project" value="UniProtKB-SubCell"/>
</dbReference>
<keyword evidence="10" id="KW-0732">Signal</keyword>
<comment type="similarity">
    <text evidence="8 9">Belongs to the TonB-dependent receptor family.</text>
</comment>
<keyword evidence="2 8" id="KW-0813">Transport</keyword>
<evidence type="ECO:0000313" key="14">
    <source>
        <dbReference type="Proteomes" id="UP000056090"/>
    </source>
</evidence>
<dbReference type="InterPro" id="IPR036942">
    <property type="entry name" value="Beta-barrel_TonB_sf"/>
</dbReference>
<dbReference type="AlphaFoldDB" id="A0A075P5X4"/>
<evidence type="ECO:0000256" key="3">
    <source>
        <dbReference type="ARBA" id="ARBA00022452"/>
    </source>
</evidence>
<dbReference type="NCBIfam" id="TIGR01782">
    <property type="entry name" value="TonB-Xanth-Caul"/>
    <property type="match status" value="1"/>
</dbReference>
<reference evidence="13 14" key="1">
    <citation type="submission" date="2014-06" db="EMBL/GenBank/DDBJ databases">
        <title>Genomes of Alteromonas australica, a world apart.</title>
        <authorList>
            <person name="Gonzaga A."/>
            <person name="Lopez-Perez M."/>
            <person name="Rodriguez-Valera F."/>
        </authorList>
    </citation>
    <scope>NUCLEOTIDE SEQUENCE [LARGE SCALE GENOMIC DNA]</scope>
    <source>
        <strain evidence="13 14">H 17</strain>
    </source>
</reference>
<comment type="subcellular location">
    <subcellularLocation>
        <location evidence="1 8">Cell outer membrane</location>
        <topology evidence="1 8">Multi-pass membrane protein</topology>
    </subcellularLocation>
</comment>
<feature type="domain" description="TonB-dependent receptor-like beta-barrel" evidence="11">
    <location>
        <begin position="450"/>
        <end position="867"/>
    </location>
</feature>
<keyword evidence="5 9" id="KW-0798">TonB box</keyword>
<dbReference type="Pfam" id="PF00593">
    <property type="entry name" value="TonB_dep_Rec_b-barrel"/>
    <property type="match status" value="1"/>
</dbReference>
<keyword evidence="3 8" id="KW-1134">Transmembrane beta strand</keyword>